<accession>A0A926RYQ3</accession>
<feature type="domain" description="Acyltransferase 3" evidence="8">
    <location>
        <begin position="4"/>
        <end position="327"/>
    </location>
</feature>
<evidence type="ECO:0000256" key="2">
    <source>
        <dbReference type="ARBA" id="ARBA00007400"/>
    </source>
</evidence>
<sequence length="346" mass="40808">MERNYAIDFIKFFAIFAVVVIHTFPLDSVMGFYMIDALSRFAVPFFFVASGYLFGLKMMNTREHFNYFRKYIIKIFKIYVCWLIFYAAYDVILILFKYKGFEIKKELINYFDEFSLFNLLYYGKGTSGYHLWFLTALIWSVLTVFIFFRCKKINMLFILSFVLNILGLLGQSYTMFFEFPVSTRDALFLGLFYTALGFFFADQVKCRKLKKLNVKTYSVLLFLLALLQVMEAFVLDKLLPGSHGEYFLSTIFLTAFLFYFVLTNNQSGKGLFVTKIGRNSLGIYVIHAFIINVFNMVLEALHIDLANHFLWNLVYTLFIFIISYFAYELLQYAERIVKKWNPVLLS</sequence>
<keyword evidence="6 7" id="KW-0472">Membrane</keyword>
<dbReference type="GO" id="GO:0016413">
    <property type="term" value="F:O-acetyltransferase activity"/>
    <property type="evidence" value="ECO:0007669"/>
    <property type="project" value="TreeGrafter"/>
</dbReference>
<feature type="transmembrane region" description="Helical" evidence="7">
    <location>
        <begin position="155"/>
        <end position="174"/>
    </location>
</feature>
<dbReference type="Pfam" id="PF01757">
    <property type="entry name" value="Acyl_transf_3"/>
    <property type="match status" value="1"/>
</dbReference>
<feature type="transmembrane region" description="Helical" evidence="7">
    <location>
        <begin position="71"/>
        <end position="96"/>
    </location>
</feature>
<evidence type="ECO:0000256" key="3">
    <source>
        <dbReference type="ARBA" id="ARBA00022475"/>
    </source>
</evidence>
<dbReference type="Proteomes" id="UP000626844">
    <property type="component" value="Unassembled WGS sequence"/>
</dbReference>
<proteinExistence type="inferred from homology"/>
<feature type="transmembrane region" description="Helical" evidence="7">
    <location>
        <begin position="186"/>
        <end position="204"/>
    </location>
</feature>
<evidence type="ECO:0000256" key="5">
    <source>
        <dbReference type="ARBA" id="ARBA00022989"/>
    </source>
</evidence>
<keyword evidence="9" id="KW-0808">Transferase</keyword>
<feature type="transmembrane region" description="Helical" evidence="7">
    <location>
        <begin position="309"/>
        <end position="330"/>
    </location>
</feature>
<evidence type="ECO:0000313" key="10">
    <source>
        <dbReference type="Proteomes" id="UP000626844"/>
    </source>
</evidence>
<organism evidence="9 10">
    <name type="scientific">Metabacillus arenae</name>
    <dbReference type="NCBI Taxonomy" id="2771434"/>
    <lineage>
        <taxon>Bacteria</taxon>
        <taxon>Bacillati</taxon>
        <taxon>Bacillota</taxon>
        <taxon>Bacilli</taxon>
        <taxon>Bacillales</taxon>
        <taxon>Bacillaceae</taxon>
        <taxon>Metabacillus</taxon>
    </lineage>
</organism>
<dbReference type="InterPro" id="IPR002656">
    <property type="entry name" value="Acyl_transf_3_dom"/>
</dbReference>
<reference evidence="9" key="1">
    <citation type="submission" date="2020-09" db="EMBL/GenBank/DDBJ databases">
        <title>A novel bacterium of genus Bacillus, isolated from South China Sea.</title>
        <authorList>
            <person name="Huang H."/>
            <person name="Mo K."/>
            <person name="Hu Y."/>
        </authorList>
    </citation>
    <scope>NUCLEOTIDE SEQUENCE</scope>
    <source>
        <strain evidence="9">IB182487</strain>
    </source>
</reference>
<protein>
    <submittedName>
        <fullName evidence="9">Acyltransferase</fullName>
    </submittedName>
</protein>
<evidence type="ECO:0000313" key="9">
    <source>
        <dbReference type="EMBL" id="MBD1382321.1"/>
    </source>
</evidence>
<keyword evidence="9" id="KW-0012">Acyltransferase</keyword>
<feature type="transmembrane region" description="Helical" evidence="7">
    <location>
        <begin position="129"/>
        <end position="148"/>
    </location>
</feature>
<name>A0A926RYQ3_9BACI</name>
<keyword evidence="4 7" id="KW-0812">Transmembrane</keyword>
<dbReference type="PANTHER" id="PTHR40074">
    <property type="entry name" value="O-ACETYLTRANSFERASE WECH"/>
    <property type="match status" value="1"/>
</dbReference>
<evidence type="ECO:0000259" key="8">
    <source>
        <dbReference type="Pfam" id="PF01757"/>
    </source>
</evidence>
<comment type="subcellular location">
    <subcellularLocation>
        <location evidence="1">Cell membrane</location>
        <topology evidence="1">Multi-pass membrane protein</topology>
    </subcellularLocation>
</comment>
<feature type="transmembrane region" description="Helical" evidence="7">
    <location>
        <begin position="216"/>
        <end position="234"/>
    </location>
</feature>
<feature type="transmembrane region" description="Helical" evidence="7">
    <location>
        <begin position="246"/>
        <end position="262"/>
    </location>
</feature>
<feature type="transmembrane region" description="Helical" evidence="7">
    <location>
        <begin position="12"/>
        <end position="35"/>
    </location>
</feature>
<evidence type="ECO:0000256" key="7">
    <source>
        <dbReference type="SAM" id="Phobius"/>
    </source>
</evidence>
<dbReference type="PANTHER" id="PTHR40074:SF2">
    <property type="entry name" value="O-ACETYLTRANSFERASE WECH"/>
    <property type="match status" value="1"/>
</dbReference>
<dbReference type="RefSeq" id="WP_191160401.1">
    <property type="nucleotide sequence ID" value="NZ_JACXAI010000029.1"/>
</dbReference>
<dbReference type="EMBL" id="JACXAI010000029">
    <property type="protein sequence ID" value="MBD1382321.1"/>
    <property type="molecule type" value="Genomic_DNA"/>
</dbReference>
<keyword evidence="5 7" id="KW-1133">Transmembrane helix</keyword>
<dbReference type="AlphaFoldDB" id="A0A926RYQ3"/>
<feature type="transmembrane region" description="Helical" evidence="7">
    <location>
        <begin position="283"/>
        <end position="303"/>
    </location>
</feature>
<feature type="transmembrane region" description="Helical" evidence="7">
    <location>
        <begin position="41"/>
        <end position="59"/>
    </location>
</feature>
<keyword evidence="10" id="KW-1185">Reference proteome</keyword>
<keyword evidence="3" id="KW-1003">Cell membrane</keyword>
<dbReference type="GO" id="GO:0009246">
    <property type="term" value="P:enterobacterial common antigen biosynthetic process"/>
    <property type="evidence" value="ECO:0007669"/>
    <property type="project" value="TreeGrafter"/>
</dbReference>
<comment type="caution">
    <text evidence="9">The sequence shown here is derived from an EMBL/GenBank/DDBJ whole genome shotgun (WGS) entry which is preliminary data.</text>
</comment>
<comment type="similarity">
    <text evidence="2">Belongs to the acyltransferase 3 family.</text>
</comment>
<evidence type="ECO:0000256" key="1">
    <source>
        <dbReference type="ARBA" id="ARBA00004651"/>
    </source>
</evidence>
<dbReference type="GO" id="GO:0005886">
    <property type="term" value="C:plasma membrane"/>
    <property type="evidence" value="ECO:0007669"/>
    <property type="project" value="UniProtKB-SubCell"/>
</dbReference>
<evidence type="ECO:0000256" key="4">
    <source>
        <dbReference type="ARBA" id="ARBA00022692"/>
    </source>
</evidence>
<gene>
    <name evidence="9" type="ORF">IC621_19045</name>
</gene>
<evidence type="ECO:0000256" key="6">
    <source>
        <dbReference type="ARBA" id="ARBA00023136"/>
    </source>
</evidence>